<evidence type="ECO:0000313" key="2">
    <source>
        <dbReference type="EMBL" id="XCM38160.1"/>
    </source>
</evidence>
<accession>A0AAU8JHF7</accession>
<proteinExistence type="predicted"/>
<evidence type="ECO:0000256" key="1">
    <source>
        <dbReference type="SAM" id="MobiDB-lite"/>
    </source>
</evidence>
<sequence>MRIQQTCPFYFIRDKTGATTANGIAEFRPGQPRKTGATTANGIAPTV</sequence>
<reference evidence="2" key="1">
    <citation type="submission" date="2024-07" db="EMBL/GenBank/DDBJ databases">
        <authorList>
            <person name="Kim Y.J."/>
            <person name="Jeong J.Y."/>
        </authorList>
    </citation>
    <scope>NUCLEOTIDE SEQUENCE</scope>
    <source>
        <strain evidence="2">GIHE-MW2</strain>
    </source>
</reference>
<dbReference type="RefSeq" id="WP_354635744.1">
    <property type="nucleotide sequence ID" value="NZ_CP159837.1"/>
</dbReference>
<protein>
    <submittedName>
        <fullName evidence="2">Uncharacterized protein</fullName>
    </submittedName>
</protein>
<dbReference type="AlphaFoldDB" id="A0AAU8JHF7"/>
<dbReference type="EMBL" id="CP159837">
    <property type="protein sequence ID" value="XCM38160.1"/>
    <property type="molecule type" value="Genomic_DNA"/>
</dbReference>
<feature type="region of interest" description="Disordered" evidence="1">
    <location>
        <begin position="23"/>
        <end position="47"/>
    </location>
</feature>
<gene>
    <name evidence="2" type="ORF">ABWT76_000992</name>
</gene>
<name>A0AAU8JHF7_9CYAN</name>
<organism evidence="2">
    <name type="scientific">Planktothricoides raciborskii GIHE-MW2</name>
    <dbReference type="NCBI Taxonomy" id="2792601"/>
    <lineage>
        <taxon>Bacteria</taxon>
        <taxon>Bacillati</taxon>
        <taxon>Cyanobacteriota</taxon>
        <taxon>Cyanophyceae</taxon>
        <taxon>Oscillatoriophycideae</taxon>
        <taxon>Oscillatoriales</taxon>
        <taxon>Oscillatoriaceae</taxon>
        <taxon>Planktothricoides</taxon>
    </lineage>
</organism>